<dbReference type="SUPFAM" id="SSF53807">
    <property type="entry name" value="Helical backbone' metal receptor"/>
    <property type="match status" value="1"/>
</dbReference>
<dbReference type="Pfam" id="PF01497">
    <property type="entry name" value="Peripla_BP_2"/>
    <property type="match status" value="1"/>
</dbReference>
<accession>A0ABN3AWK8</accession>
<evidence type="ECO:0000256" key="5">
    <source>
        <dbReference type="SAM" id="SignalP"/>
    </source>
</evidence>
<comment type="caution">
    <text evidence="7">The sequence shown here is derived from an EMBL/GenBank/DDBJ whole genome shotgun (WGS) entry which is preliminary data.</text>
</comment>
<feature type="domain" description="Fe/B12 periplasmic-binding" evidence="6">
    <location>
        <begin position="55"/>
        <end position="333"/>
    </location>
</feature>
<dbReference type="InterPro" id="IPR002491">
    <property type="entry name" value="ABC_transptr_periplasmic_BD"/>
</dbReference>
<keyword evidence="8" id="KW-1185">Reference proteome</keyword>
<evidence type="ECO:0000256" key="3">
    <source>
        <dbReference type="ARBA" id="ARBA00022448"/>
    </source>
</evidence>
<comment type="subcellular location">
    <subcellularLocation>
        <location evidence="1">Cell envelope</location>
    </subcellularLocation>
</comment>
<feature type="signal peptide" evidence="5">
    <location>
        <begin position="1"/>
        <end position="26"/>
    </location>
</feature>
<evidence type="ECO:0000259" key="6">
    <source>
        <dbReference type="PROSITE" id="PS50983"/>
    </source>
</evidence>
<gene>
    <name evidence="7" type="ORF">GCM10009846_26800</name>
</gene>
<dbReference type="RefSeq" id="WP_344344473.1">
    <property type="nucleotide sequence ID" value="NZ_BAAAQT010000008.1"/>
</dbReference>
<keyword evidence="3" id="KW-0813">Transport</keyword>
<evidence type="ECO:0000313" key="8">
    <source>
        <dbReference type="Proteomes" id="UP001501599"/>
    </source>
</evidence>
<dbReference type="EMBL" id="BAAAQT010000008">
    <property type="protein sequence ID" value="GAA2175742.1"/>
    <property type="molecule type" value="Genomic_DNA"/>
</dbReference>
<dbReference type="PANTHER" id="PTHR30532:SF24">
    <property type="entry name" value="FERRIC ENTEROBACTIN-BINDING PERIPLASMIC PROTEIN FEPB"/>
    <property type="match status" value="1"/>
</dbReference>
<dbReference type="PANTHER" id="PTHR30532">
    <property type="entry name" value="IRON III DICITRATE-BINDING PERIPLASMIC PROTEIN"/>
    <property type="match status" value="1"/>
</dbReference>
<protein>
    <submittedName>
        <fullName evidence="7">Iron-siderophore ABC transporter substrate-binding protein</fullName>
    </submittedName>
</protein>
<keyword evidence="4 5" id="KW-0732">Signal</keyword>
<reference evidence="8" key="1">
    <citation type="journal article" date="2019" name="Int. J. Syst. Evol. Microbiol.">
        <title>The Global Catalogue of Microorganisms (GCM) 10K type strain sequencing project: providing services to taxonomists for standard genome sequencing and annotation.</title>
        <authorList>
            <consortium name="The Broad Institute Genomics Platform"/>
            <consortium name="The Broad Institute Genome Sequencing Center for Infectious Disease"/>
            <person name="Wu L."/>
            <person name="Ma J."/>
        </authorList>
    </citation>
    <scope>NUCLEOTIDE SEQUENCE [LARGE SCALE GENOMIC DNA]</scope>
    <source>
        <strain evidence="8">JCM 16026</strain>
    </source>
</reference>
<comment type="similarity">
    <text evidence="2">Belongs to the bacterial solute-binding protein 8 family.</text>
</comment>
<proteinExistence type="inferred from homology"/>
<dbReference type="Proteomes" id="UP001501599">
    <property type="component" value="Unassembled WGS sequence"/>
</dbReference>
<evidence type="ECO:0000313" key="7">
    <source>
        <dbReference type="EMBL" id="GAA2175742.1"/>
    </source>
</evidence>
<dbReference type="InterPro" id="IPR051313">
    <property type="entry name" value="Bact_iron-sidero_bind"/>
</dbReference>
<name>A0ABN3AWK8_9MICO</name>
<feature type="chain" id="PRO_5045273669" evidence="5">
    <location>
        <begin position="27"/>
        <end position="337"/>
    </location>
</feature>
<dbReference type="PROSITE" id="PS50983">
    <property type="entry name" value="FE_B12_PBP"/>
    <property type="match status" value="1"/>
</dbReference>
<dbReference type="PROSITE" id="PS51257">
    <property type="entry name" value="PROKAR_LIPOPROTEIN"/>
    <property type="match status" value="1"/>
</dbReference>
<evidence type="ECO:0000256" key="2">
    <source>
        <dbReference type="ARBA" id="ARBA00008814"/>
    </source>
</evidence>
<dbReference type="Gene3D" id="3.40.50.1980">
    <property type="entry name" value="Nitrogenase molybdenum iron protein domain"/>
    <property type="match status" value="2"/>
</dbReference>
<evidence type="ECO:0000256" key="4">
    <source>
        <dbReference type="ARBA" id="ARBA00022729"/>
    </source>
</evidence>
<evidence type="ECO:0000256" key="1">
    <source>
        <dbReference type="ARBA" id="ARBA00004196"/>
    </source>
</evidence>
<dbReference type="CDD" id="cd01146">
    <property type="entry name" value="FhuD"/>
    <property type="match status" value="1"/>
</dbReference>
<organism evidence="7 8">
    <name type="scientific">Agrococcus versicolor</name>
    <dbReference type="NCBI Taxonomy" id="501482"/>
    <lineage>
        <taxon>Bacteria</taxon>
        <taxon>Bacillati</taxon>
        <taxon>Actinomycetota</taxon>
        <taxon>Actinomycetes</taxon>
        <taxon>Micrococcales</taxon>
        <taxon>Microbacteriaceae</taxon>
        <taxon>Agrococcus</taxon>
    </lineage>
</organism>
<sequence>MQRALRLTLALPVVAVLAACSSSAPADPGSGAAGDDVITIEHAFGTTEIPGTPERVATVNWANQDIALSLGVVPVGMAAQTYGDDDGDGILPWTAEALDELGGEAPVLFDETDGIDFEAVAESDPDVILAAYSGLTEEDYATLSEIAPTVAYPEYAWGTPWRESLAVTGEALGLEDEAAAVEADIDEQVAAAADGAAFAGLSGAMLFVDPTDLSTISAYTPLDTRIQLLDELGLAPAPSVETLGEDNAGQFFGTVSAEQADTFDDVDLIVAYGDQTLLDQLQADPLLGTIPAIQRGAVALLTDGTPLAAALTPTPLSIPWALDEYVAVFDAAAQNAQ</sequence>